<proteinExistence type="predicted"/>
<keyword evidence="4" id="KW-1185">Reference proteome</keyword>
<dbReference type="Gene3D" id="2.60.40.3140">
    <property type="match status" value="1"/>
</dbReference>
<dbReference type="Gene3D" id="3.10.620.30">
    <property type="match status" value="1"/>
</dbReference>
<dbReference type="InterPro" id="IPR038765">
    <property type="entry name" value="Papain-like_cys_pep_sf"/>
</dbReference>
<name>A0A540WVG7_9BACT</name>
<keyword evidence="1" id="KW-0812">Transmembrane</keyword>
<feature type="domain" description="Transglutaminase-like" evidence="2">
    <location>
        <begin position="365"/>
        <end position="434"/>
    </location>
</feature>
<evidence type="ECO:0000313" key="3">
    <source>
        <dbReference type="EMBL" id="TQF13011.1"/>
    </source>
</evidence>
<accession>A0A540WVG7</accession>
<reference evidence="3 4" key="1">
    <citation type="submission" date="2019-06" db="EMBL/GenBank/DDBJ databases">
        <authorList>
            <person name="Livingstone P."/>
            <person name="Whitworth D."/>
        </authorList>
    </citation>
    <scope>NUCLEOTIDE SEQUENCE [LARGE SCALE GENOMIC DNA]</scope>
    <source>
        <strain evidence="3 4">AM401</strain>
    </source>
</reference>
<comment type="caution">
    <text evidence="3">The sequence shown here is derived from an EMBL/GenBank/DDBJ whole genome shotgun (WGS) entry which is preliminary data.</text>
</comment>
<gene>
    <name evidence="3" type="ORF">FJV41_26140</name>
</gene>
<dbReference type="EMBL" id="VIFM01000116">
    <property type="protein sequence ID" value="TQF13011.1"/>
    <property type="molecule type" value="Genomic_DNA"/>
</dbReference>
<dbReference type="InterPro" id="IPR002931">
    <property type="entry name" value="Transglutaminase-like"/>
</dbReference>
<dbReference type="InterPro" id="IPR024618">
    <property type="entry name" value="DUF3857"/>
</dbReference>
<feature type="transmembrane region" description="Helical" evidence="1">
    <location>
        <begin position="691"/>
        <end position="711"/>
    </location>
</feature>
<dbReference type="Pfam" id="PF01841">
    <property type="entry name" value="Transglut_core"/>
    <property type="match status" value="1"/>
</dbReference>
<dbReference type="SMART" id="SM00460">
    <property type="entry name" value="TGc"/>
    <property type="match status" value="1"/>
</dbReference>
<protein>
    <submittedName>
        <fullName evidence="3">DUF3857 domain-containing protein</fullName>
    </submittedName>
</protein>
<keyword evidence="1" id="KW-0472">Membrane</keyword>
<dbReference type="Pfam" id="PF12969">
    <property type="entry name" value="DUF3857"/>
    <property type="match status" value="1"/>
</dbReference>
<evidence type="ECO:0000313" key="4">
    <source>
        <dbReference type="Proteomes" id="UP000315369"/>
    </source>
</evidence>
<dbReference type="Proteomes" id="UP000315369">
    <property type="component" value="Unassembled WGS sequence"/>
</dbReference>
<keyword evidence="1" id="KW-1133">Transmembrane helix</keyword>
<evidence type="ECO:0000259" key="2">
    <source>
        <dbReference type="SMART" id="SM00460"/>
    </source>
</evidence>
<dbReference type="AlphaFoldDB" id="A0A540WVG7"/>
<evidence type="ECO:0000256" key="1">
    <source>
        <dbReference type="SAM" id="Phobius"/>
    </source>
</evidence>
<sequence length="813" mass="91281">MAPGPPVGAWLDSRPESLRAHGACLHSRPPRMRSVHLLAPLTALLLGLTLPSSAAPKDAERSFRVQPPAAWVRPVALETRDSRPLGETGGVHYALADIQVRAERPRVERYAHYARRVLTEGGIEEAAEINVTFDPSFERLTLHGVWLHRGGQRKDVLEPQAVKVIQQERELEQRLYNGTLSALIFVRDVRVGDVIEYDFTVEGDNPVFDGRFLASVETRYGTPLGHWRYRLLWPSARGLHVKQHGTDVSPSVKEAGGVREYVWEQHDVPALSIDDSLPSWYQPWPWLQLSEFDSWAAVARWAVPLYQAPARLPPTLQEEVKRLRAAHASPSARLLGALRFVQDEVRYLGMELGPNSHRPHAPEEVLARRFGDCKDKTLLLVTLLRALGIEARPALVHSAWKQKVESMHPSPVVFDHVIVQARLEGRDYWLDPTASHERGPLESFEPPPFRRALPIDEATTGLVEIPEPLRLEPVMEREESYTESADGQPVTLTVTTHWKGPSANQMRRNLSTASLKDVEREYLNFHARDDPTIRATAPLSVQDDPERNVITLVERYVIESFWLEQQREFTASTITRYLTRPRIGQRTMPLAIMHPVNVLQRIRFESLHPMRIRHQRDTVQGPASALDYRFWTEDSDNVLFLEYRYHSLADAVEPAQSMAHLEALKRMETHTGYQVTLGTTHGNGGRGTSGFTWFGVAMGLGGLALGGLLMFMGDGPRAFLRDMQARRRKRAFSRKFASVEGDSPAQAISLATVGELHARLSGVRCACGVAGAGAPKLEEVVLGEQHLVLAKWTCSGCGRGRHAYFTVREERAA</sequence>
<dbReference type="SUPFAM" id="SSF54001">
    <property type="entry name" value="Cysteine proteinases"/>
    <property type="match status" value="1"/>
</dbReference>
<dbReference type="OrthoDB" id="8595007at2"/>
<organism evidence="3 4">
    <name type="scientific">Myxococcus llanfairpwllgwyngyllgogerychwyrndrobwllllantysiliogogogochensis</name>
    <dbReference type="NCBI Taxonomy" id="2590453"/>
    <lineage>
        <taxon>Bacteria</taxon>
        <taxon>Pseudomonadati</taxon>
        <taxon>Myxococcota</taxon>
        <taxon>Myxococcia</taxon>
        <taxon>Myxococcales</taxon>
        <taxon>Cystobacterineae</taxon>
        <taxon>Myxococcaceae</taxon>
        <taxon>Myxococcus</taxon>
    </lineage>
</organism>